<evidence type="ECO:0000313" key="2">
    <source>
        <dbReference type="EMBL" id="KES06111.1"/>
    </source>
</evidence>
<accession>A0A081XRD8</accession>
<evidence type="ECO:0000256" key="1">
    <source>
        <dbReference type="SAM" id="MobiDB-lite"/>
    </source>
</evidence>
<dbReference type="SUPFAM" id="SSF140959">
    <property type="entry name" value="Indolic compounds 2,3-dioxygenase-like"/>
    <property type="match status" value="1"/>
</dbReference>
<organism evidence="2 3">
    <name type="scientific">Streptomyces toyocaensis</name>
    <dbReference type="NCBI Taxonomy" id="55952"/>
    <lineage>
        <taxon>Bacteria</taxon>
        <taxon>Bacillati</taxon>
        <taxon>Actinomycetota</taxon>
        <taxon>Actinomycetes</taxon>
        <taxon>Kitasatosporales</taxon>
        <taxon>Streptomycetaceae</taxon>
        <taxon>Streptomyces</taxon>
    </lineage>
</organism>
<dbReference type="GO" id="GO:0020037">
    <property type="term" value="F:heme binding"/>
    <property type="evidence" value="ECO:0007669"/>
    <property type="project" value="InterPro"/>
</dbReference>
<dbReference type="Gene3D" id="1.20.58.480">
    <property type="match status" value="1"/>
</dbReference>
<dbReference type="GO" id="GO:0019442">
    <property type="term" value="P:L-tryptophan catabolic process to acetyl-CoA"/>
    <property type="evidence" value="ECO:0007669"/>
    <property type="project" value="TreeGrafter"/>
</dbReference>
<dbReference type="GO" id="GO:0019441">
    <property type="term" value="P:L-tryptophan catabolic process to kynurenine"/>
    <property type="evidence" value="ECO:0007669"/>
    <property type="project" value="InterPro"/>
</dbReference>
<dbReference type="eggNOG" id="COG3483">
    <property type="taxonomic scope" value="Bacteria"/>
</dbReference>
<dbReference type="GO" id="GO:0046872">
    <property type="term" value="F:metal ion binding"/>
    <property type="evidence" value="ECO:0007669"/>
    <property type="project" value="InterPro"/>
</dbReference>
<evidence type="ECO:0000313" key="3">
    <source>
        <dbReference type="Proteomes" id="UP000028341"/>
    </source>
</evidence>
<dbReference type="GO" id="GO:0004833">
    <property type="term" value="F:L-tryptophan 2,3-dioxygenase activity"/>
    <property type="evidence" value="ECO:0007669"/>
    <property type="project" value="InterPro"/>
</dbReference>
<dbReference type="InterPro" id="IPR037217">
    <property type="entry name" value="Trp/Indoleamine_2_3_dOase-like"/>
</dbReference>
<comment type="caution">
    <text evidence="2">The sequence shown here is derived from an EMBL/GenBank/DDBJ whole genome shotgun (WGS) entry which is preliminary data.</text>
</comment>
<dbReference type="STRING" id="55952.BU52_16990"/>
<feature type="region of interest" description="Disordered" evidence="1">
    <location>
        <begin position="262"/>
        <end position="289"/>
    </location>
</feature>
<dbReference type="PANTHER" id="PTHR10138:SF0">
    <property type="entry name" value="TRYPTOPHAN 2,3-DIOXYGENASE"/>
    <property type="match status" value="1"/>
</dbReference>
<keyword evidence="3" id="KW-1185">Reference proteome</keyword>
<sequence length="289" mass="32150">MKATAAAPPDGDSPVRADRPLTYEHYLRVPELLRLQQPLSDEPDEIHFIIVHQAMELWFKLLADDLRALVRLLDEGSPTECCTRLRRVNDTMGILLTQLRSLRALPPEGFHAFRGRLVGASGLQSVQFRELEVLSGLRDDNYLRTVRATGGTLPAPVADSLRRRSVADAHRDAAYRDGLTCWTELYLPQRAGSALYLLSELLLDYDELWLRWRTEHVALVRRMIGGGTRGTGGSDVSHLERTFSHRFFPYLWEARDHLPGAVESARPAGHPSGTSAGGCPALHEGGNSA</sequence>
<dbReference type="AlphaFoldDB" id="A0A081XRD8"/>
<name>A0A081XRD8_STRTO</name>
<dbReference type="RefSeq" id="WP_037934658.1">
    <property type="nucleotide sequence ID" value="NZ_JBFADL010000089.1"/>
</dbReference>
<gene>
    <name evidence="2" type="ORF">BU52_16990</name>
</gene>
<evidence type="ECO:0008006" key="4">
    <source>
        <dbReference type="Google" id="ProtNLM"/>
    </source>
</evidence>
<dbReference type="InterPro" id="IPR004981">
    <property type="entry name" value="Trp_2_3_dOase"/>
</dbReference>
<dbReference type="PANTHER" id="PTHR10138">
    <property type="entry name" value="TRYPTOPHAN 2,3-DIOXYGENASE"/>
    <property type="match status" value="1"/>
</dbReference>
<dbReference type="Proteomes" id="UP000028341">
    <property type="component" value="Unassembled WGS sequence"/>
</dbReference>
<proteinExistence type="predicted"/>
<protein>
    <recommendedName>
        <fullName evidence="4">Tryptophan 2,3-dioxygenase</fullName>
    </recommendedName>
</protein>
<reference evidence="2 3" key="1">
    <citation type="submission" date="2014-02" db="EMBL/GenBank/DDBJ databases">
        <title>The genome announcement of Streptomyces toyocaensis NRRL15009.</title>
        <authorList>
            <person name="Hong H.-J."/>
            <person name="Kwun M.J."/>
        </authorList>
    </citation>
    <scope>NUCLEOTIDE SEQUENCE [LARGE SCALE GENOMIC DNA]</scope>
    <source>
        <strain evidence="2 3">NRRL 15009</strain>
    </source>
</reference>
<dbReference type="Pfam" id="PF03301">
    <property type="entry name" value="Trp_dioxygenase"/>
    <property type="match status" value="2"/>
</dbReference>
<dbReference type="EMBL" id="JFCB01000013">
    <property type="protein sequence ID" value="KES06111.1"/>
    <property type="molecule type" value="Genomic_DNA"/>
</dbReference>